<dbReference type="SUPFAM" id="SSF46626">
    <property type="entry name" value="Cytochrome c"/>
    <property type="match status" value="1"/>
</dbReference>
<evidence type="ECO:0000256" key="16">
    <source>
        <dbReference type="PROSITE-ProRule" id="PRU00433"/>
    </source>
</evidence>
<feature type="chain" id="PRO_5009526504" description="Cytochrome c oxidase subunit 2" evidence="20">
    <location>
        <begin position="20"/>
        <end position="366"/>
    </location>
</feature>
<dbReference type="Gene3D" id="2.60.40.420">
    <property type="entry name" value="Cupredoxins - blue copper proteins"/>
    <property type="match status" value="1"/>
</dbReference>
<feature type="transmembrane region" description="Helical" evidence="19">
    <location>
        <begin position="84"/>
        <end position="106"/>
    </location>
</feature>
<dbReference type="Gene3D" id="1.10.287.90">
    <property type="match status" value="1"/>
</dbReference>
<evidence type="ECO:0000256" key="14">
    <source>
        <dbReference type="ARBA" id="ARBA00024688"/>
    </source>
</evidence>
<dbReference type="Gene3D" id="1.10.760.10">
    <property type="entry name" value="Cytochrome c-like domain"/>
    <property type="match status" value="1"/>
</dbReference>
<evidence type="ECO:0000313" key="25">
    <source>
        <dbReference type="Proteomes" id="UP000178379"/>
    </source>
</evidence>
<evidence type="ECO:0000256" key="5">
    <source>
        <dbReference type="ARBA" id="ARBA00022660"/>
    </source>
</evidence>
<dbReference type="EC" id="7.1.1.9" evidence="18"/>
<dbReference type="Pfam" id="PF02790">
    <property type="entry name" value="COX2_TM"/>
    <property type="match status" value="1"/>
</dbReference>
<evidence type="ECO:0000256" key="18">
    <source>
        <dbReference type="RuleBase" id="RU004024"/>
    </source>
</evidence>
<gene>
    <name evidence="24" type="ORF">A2140_10060</name>
</gene>
<name>A0A1F6T041_9PROT</name>
<keyword evidence="4 16" id="KW-0349">Heme</keyword>
<reference evidence="24 25" key="1">
    <citation type="journal article" date="2016" name="Nat. Commun.">
        <title>Thousands of microbial genomes shed light on interconnected biogeochemical processes in an aquifer system.</title>
        <authorList>
            <person name="Anantharaman K."/>
            <person name="Brown C.T."/>
            <person name="Hug L.A."/>
            <person name="Sharon I."/>
            <person name="Castelle C.J."/>
            <person name="Probst A.J."/>
            <person name="Thomas B.C."/>
            <person name="Singh A."/>
            <person name="Wilkins M.J."/>
            <person name="Karaoz U."/>
            <person name="Brodie E.L."/>
            <person name="Williams K.H."/>
            <person name="Hubbard S.S."/>
            <person name="Banfield J.F."/>
        </authorList>
    </citation>
    <scope>NUCLEOTIDE SEQUENCE [LARGE SCALE GENOMIC DNA]</scope>
</reference>
<keyword evidence="10 19" id="KW-1133">Transmembrane helix</keyword>
<keyword evidence="12 18" id="KW-0186">Copper</keyword>
<evidence type="ECO:0000256" key="13">
    <source>
        <dbReference type="ARBA" id="ARBA00023136"/>
    </source>
</evidence>
<comment type="function">
    <text evidence="14 18">Subunits I and II form the functional core of the enzyme complex. Electrons originating in cytochrome c are transferred via heme a and Cu(A) to the binuclear center formed by heme a3 and Cu(B).</text>
</comment>
<protein>
    <recommendedName>
        <fullName evidence="18">Cytochrome c oxidase subunit 2</fullName>
        <ecNumber evidence="18">7.1.1.9</ecNumber>
    </recommendedName>
</protein>
<feature type="domain" description="Cytochrome c" evidence="23">
    <location>
        <begin position="270"/>
        <end position="349"/>
    </location>
</feature>
<dbReference type="InterPro" id="IPR011759">
    <property type="entry name" value="Cyt_c_oxidase_su2_TM_dom"/>
</dbReference>
<feature type="domain" description="Cytochrome oxidase subunit II transmembrane region profile" evidence="22">
    <location>
        <begin position="17"/>
        <end position="112"/>
    </location>
</feature>
<feature type="transmembrane region" description="Helical" evidence="19">
    <location>
        <begin position="43"/>
        <end position="63"/>
    </location>
</feature>
<dbReference type="GO" id="GO:0004129">
    <property type="term" value="F:cytochrome-c oxidase activity"/>
    <property type="evidence" value="ECO:0007669"/>
    <property type="project" value="UniProtKB-EC"/>
</dbReference>
<dbReference type="InterPro" id="IPR002429">
    <property type="entry name" value="CcO_II-like_C"/>
</dbReference>
<keyword evidence="3 17" id="KW-0813">Transport</keyword>
<dbReference type="InterPro" id="IPR036909">
    <property type="entry name" value="Cyt_c-like_dom_sf"/>
</dbReference>
<evidence type="ECO:0000256" key="9">
    <source>
        <dbReference type="ARBA" id="ARBA00022982"/>
    </source>
</evidence>
<dbReference type="InterPro" id="IPR045187">
    <property type="entry name" value="CcO_II"/>
</dbReference>
<dbReference type="InterPro" id="IPR036257">
    <property type="entry name" value="Cyt_c_oxidase_su2_TM_sf"/>
</dbReference>
<comment type="similarity">
    <text evidence="2 17">Belongs to the cytochrome c oxidase subunit 2 family.</text>
</comment>
<evidence type="ECO:0000259" key="23">
    <source>
        <dbReference type="PROSITE" id="PS51007"/>
    </source>
</evidence>
<evidence type="ECO:0000256" key="6">
    <source>
        <dbReference type="ARBA" id="ARBA00022692"/>
    </source>
</evidence>
<keyword evidence="7 16" id="KW-0479">Metal-binding</keyword>
<comment type="caution">
    <text evidence="24">The sequence shown here is derived from an EMBL/GenBank/DDBJ whole genome shotgun (WGS) entry which is preliminary data.</text>
</comment>
<evidence type="ECO:0000313" key="24">
    <source>
        <dbReference type="EMBL" id="OGI38537.1"/>
    </source>
</evidence>
<evidence type="ECO:0000256" key="4">
    <source>
        <dbReference type="ARBA" id="ARBA00022617"/>
    </source>
</evidence>
<comment type="catalytic activity">
    <reaction evidence="15 18">
        <text>4 Fe(II)-[cytochrome c] + O2 + 8 H(+)(in) = 4 Fe(III)-[cytochrome c] + 2 H2O + 4 H(+)(out)</text>
        <dbReference type="Rhea" id="RHEA:11436"/>
        <dbReference type="Rhea" id="RHEA-COMP:10350"/>
        <dbReference type="Rhea" id="RHEA-COMP:14399"/>
        <dbReference type="ChEBI" id="CHEBI:15377"/>
        <dbReference type="ChEBI" id="CHEBI:15378"/>
        <dbReference type="ChEBI" id="CHEBI:15379"/>
        <dbReference type="ChEBI" id="CHEBI:29033"/>
        <dbReference type="ChEBI" id="CHEBI:29034"/>
        <dbReference type="EC" id="7.1.1.9"/>
    </reaction>
</comment>
<dbReference type="GO" id="GO:0005886">
    <property type="term" value="C:plasma membrane"/>
    <property type="evidence" value="ECO:0007669"/>
    <property type="project" value="UniProtKB-SubCell"/>
</dbReference>
<evidence type="ECO:0000256" key="2">
    <source>
        <dbReference type="ARBA" id="ARBA00007866"/>
    </source>
</evidence>
<dbReference type="CDD" id="cd13912">
    <property type="entry name" value="CcO_II_C"/>
    <property type="match status" value="1"/>
</dbReference>
<evidence type="ECO:0000259" key="21">
    <source>
        <dbReference type="PROSITE" id="PS50857"/>
    </source>
</evidence>
<evidence type="ECO:0000256" key="20">
    <source>
        <dbReference type="SAM" id="SignalP"/>
    </source>
</evidence>
<evidence type="ECO:0000256" key="17">
    <source>
        <dbReference type="RuleBase" id="RU000456"/>
    </source>
</evidence>
<evidence type="ECO:0000256" key="12">
    <source>
        <dbReference type="ARBA" id="ARBA00023008"/>
    </source>
</evidence>
<evidence type="ECO:0000256" key="11">
    <source>
        <dbReference type="ARBA" id="ARBA00023004"/>
    </source>
</evidence>
<keyword evidence="13 19" id="KW-0472">Membrane</keyword>
<dbReference type="AlphaFoldDB" id="A0A1F6T041"/>
<feature type="domain" description="Cytochrome oxidase subunit II copper A binding" evidence="21">
    <location>
        <begin position="113"/>
        <end position="250"/>
    </location>
</feature>
<evidence type="ECO:0000256" key="3">
    <source>
        <dbReference type="ARBA" id="ARBA00022448"/>
    </source>
</evidence>
<evidence type="ECO:0000256" key="19">
    <source>
        <dbReference type="SAM" id="Phobius"/>
    </source>
</evidence>
<comment type="cofactor">
    <cofactor evidence="18">
        <name>Cu cation</name>
        <dbReference type="ChEBI" id="CHEBI:23378"/>
    </cofactor>
    <text evidence="18">Binds a copper A center.</text>
</comment>
<evidence type="ECO:0000256" key="15">
    <source>
        <dbReference type="ARBA" id="ARBA00047816"/>
    </source>
</evidence>
<dbReference type="Proteomes" id="UP000178379">
    <property type="component" value="Unassembled WGS sequence"/>
</dbReference>
<evidence type="ECO:0000256" key="10">
    <source>
        <dbReference type="ARBA" id="ARBA00022989"/>
    </source>
</evidence>
<dbReference type="NCBIfam" id="TIGR02866">
    <property type="entry name" value="CoxB"/>
    <property type="match status" value="1"/>
</dbReference>
<evidence type="ECO:0000256" key="7">
    <source>
        <dbReference type="ARBA" id="ARBA00022723"/>
    </source>
</evidence>
<dbReference type="InterPro" id="IPR008972">
    <property type="entry name" value="Cupredoxin"/>
</dbReference>
<keyword evidence="6 17" id="KW-0812">Transmembrane</keyword>
<dbReference type="SUPFAM" id="SSF81464">
    <property type="entry name" value="Cytochrome c oxidase subunit II-like, transmembrane region"/>
    <property type="match status" value="1"/>
</dbReference>
<keyword evidence="5 17" id="KW-0679">Respiratory chain</keyword>
<dbReference type="Pfam" id="PF13442">
    <property type="entry name" value="Cytochrome_CBB3"/>
    <property type="match status" value="1"/>
</dbReference>
<accession>A0A1F6T041</accession>
<dbReference type="PROSITE" id="PS50999">
    <property type="entry name" value="COX2_TM"/>
    <property type="match status" value="1"/>
</dbReference>
<dbReference type="PROSITE" id="PS50857">
    <property type="entry name" value="COX2_CUA"/>
    <property type="match status" value="1"/>
</dbReference>
<dbReference type="PRINTS" id="PR01166">
    <property type="entry name" value="CYCOXIDASEII"/>
</dbReference>
<dbReference type="SUPFAM" id="SSF49503">
    <property type="entry name" value="Cupredoxins"/>
    <property type="match status" value="1"/>
</dbReference>
<keyword evidence="20" id="KW-0732">Signal</keyword>
<dbReference type="PANTHER" id="PTHR22888:SF9">
    <property type="entry name" value="CYTOCHROME C OXIDASE SUBUNIT 2"/>
    <property type="match status" value="1"/>
</dbReference>
<dbReference type="GO" id="GO:0042773">
    <property type="term" value="P:ATP synthesis coupled electron transport"/>
    <property type="evidence" value="ECO:0007669"/>
    <property type="project" value="TreeGrafter"/>
</dbReference>
<dbReference type="EMBL" id="MFSQ01000119">
    <property type="protein sequence ID" value="OGI38537.1"/>
    <property type="molecule type" value="Genomic_DNA"/>
</dbReference>
<dbReference type="PROSITE" id="PS00078">
    <property type="entry name" value="COX2"/>
    <property type="match status" value="1"/>
</dbReference>
<dbReference type="GO" id="GO:0020037">
    <property type="term" value="F:heme binding"/>
    <property type="evidence" value="ECO:0007669"/>
    <property type="project" value="InterPro"/>
</dbReference>
<dbReference type="InterPro" id="IPR014222">
    <property type="entry name" value="Cyt_c_oxidase_su2"/>
</dbReference>
<keyword evidence="11 16" id="KW-0408">Iron</keyword>
<dbReference type="GO" id="GO:0005507">
    <property type="term" value="F:copper ion binding"/>
    <property type="evidence" value="ECO:0007669"/>
    <property type="project" value="InterPro"/>
</dbReference>
<dbReference type="PANTHER" id="PTHR22888">
    <property type="entry name" value="CYTOCHROME C OXIDASE, SUBUNIT II"/>
    <property type="match status" value="1"/>
</dbReference>
<evidence type="ECO:0000256" key="1">
    <source>
        <dbReference type="ARBA" id="ARBA00004141"/>
    </source>
</evidence>
<dbReference type="GO" id="GO:0016491">
    <property type="term" value="F:oxidoreductase activity"/>
    <property type="evidence" value="ECO:0007669"/>
    <property type="project" value="InterPro"/>
</dbReference>
<keyword evidence="8" id="KW-1278">Translocase</keyword>
<dbReference type="Pfam" id="PF00116">
    <property type="entry name" value="COX2"/>
    <property type="match status" value="1"/>
</dbReference>
<dbReference type="InterPro" id="IPR001505">
    <property type="entry name" value="Copper_CuA"/>
</dbReference>
<dbReference type="InterPro" id="IPR034210">
    <property type="entry name" value="CcO_II_C"/>
</dbReference>
<dbReference type="STRING" id="1817756.A2140_10060"/>
<evidence type="ECO:0000256" key="8">
    <source>
        <dbReference type="ARBA" id="ARBA00022967"/>
    </source>
</evidence>
<keyword evidence="9 17" id="KW-0249">Electron transport</keyword>
<comment type="subcellular location">
    <subcellularLocation>
        <location evidence="17">Cell membrane</location>
        <topology evidence="17">Multi-pass membrane protein</topology>
    </subcellularLocation>
    <subcellularLocation>
        <location evidence="1">Membrane</location>
        <topology evidence="1">Multi-pass membrane protein</topology>
    </subcellularLocation>
</comment>
<evidence type="ECO:0000259" key="22">
    <source>
        <dbReference type="PROSITE" id="PS50999"/>
    </source>
</evidence>
<sequence>MSRAVLGLSLWLVSAAAFADYGLNFQKPVTSVGQRVLELHNTILLICVVIFFIVFGVMFYSIYAHRKSRGHKAAKFHDNLKLEVVWTVIPFLILVAMAVPSTATLLEMDDLSKSEMTVKITGYQWKWKYDYPDQDVSFFSSLSTPREQIENKAAKGKDYLIEVDNPLVLPVGKKVRFVVTANDVLHAWWVPAFGVKKDAIPGFVNEMWARVDEPGIYRGQCAELCGKDHGYMPIVVQAVSPEDFDKWASLQKDKAAAASADGAKTWSKDELMEKGKKVYASTCAACHGANGEGVGPFPKMTGSKLVTGPVAGHLNIVMKGKPGTAMQAFGPQLNDADMAAVVTFERNAFGNNTGDVVQPAQVKAAR</sequence>
<proteinExistence type="inferred from homology"/>
<dbReference type="InterPro" id="IPR009056">
    <property type="entry name" value="Cyt_c-like_dom"/>
</dbReference>
<feature type="signal peptide" evidence="20">
    <location>
        <begin position="1"/>
        <end position="19"/>
    </location>
</feature>
<organism evidence="24 25">
    <name type="scientific">Candidatus Muproteobacteria bacterium RBG_16_62_13</name>
    <dbReference type="NCBI Taxonomy" id="1817756"/>
    <lineage>
        <taxon>Bacteria</taxon>
        <taxon>Pseudomonadati</taxon>
        <taxon>Pseudomonadota</taxon>
        <taxon>Candidatus Muproteobacteria</taxon>
    </lineage>
</organism>
<dbReference type="PROSITE" id="PS51007">
    <property type="entry name" value="CYTC"/>
    <property type="match status" value="1"/>
</dbReference>